<dbReference type="Gene3D" id="2.40.30.10">
    <property type="entry name" value="Translation factors"/>
    <property type="match status" value="1"/>
</dbReference>
<keyword evidence="3" id="KW-1185">Reference proteome</keyword>
<protein>
    <submittedName>
        <fullName evidence="2">Siderophore-interacting protein</fullName>
    </submittedName>
</protein>
<dbReference type="EMBL" id="JAMOIL010000011">
    <property type="protein sequence ID" value="MCM0620735.1"/>
    <property type="molecule type" value="Genomic_DNA"/>
</dbReference>
<dbReference type="Proteomes" id="UP001139485">
    <property type="component" value="Unassembled WGS sequence"/>
</dbReference>
<dbReference type="CDD" id="cd06193">
    <property type="entry name" value="siderophore_interacting"/>
    <property type="match status" value="1"/>
</dbReference>
<name>A0A9X2D7S1_9ACTN</name>
<accession>A0A9X2D7S1</accession>
<dbReference type="PANTHER" id="PTHR30157">
    <property type="entry name" value="FERRIC REDUCTASE, NADPH-DEPENDENT"/>
    <property type="match status" value="1"/>
</dbReference>
<dbReference type="InterPro" id="IPR017927">
    <property type="entry name" value="FAD-bd_FR_type"/>
</dbReference>
<dbReference type="PROSITE" id="PS51384">
    <property type="entry name" value="FAD_FR"/>
    <property type="match status" value="1"/>
</dbReference>
<dbReference type="InterPro" id="IPR013113">
    <property type="entry name" value="SIP_FAD-bd"/>
</dbReference>
<dbReference type="InterPro" id="IPR039261">
    <property type="entry name" value="FNR_nucleotide-bd"/>
</dbReference>
<organism evidence="2 3">
    <name type="scientific">Nocardioides bruguierae</name>
    <dbReference type="NCBI Taxonomy" id="2945102"/>
    <lineage>
        <taxon>Bacteria</taxon>
        <taxon>Bacillati</taxon>
        <taxon>Actinomycetota</taxon>
        <taxon>Actinomycetes</taxon>
        <taxon>Propionibacteriales</taxon>
        <taxon>Nocardioidaceae</taxon>
        <taxon>Nocardioides</taxon>
    </lineage>
</organism>
<sequence>MTTDVGNPPVHRDAPFELVRRRADLVLRRAVVASVADLGPRYRRVVLTGADLAGFASAGADDHLRLFVPGADGSLVLPEIGPEGLVPPGPGDPRPVSREYTPVAWGGTGADAWLTLDLVVHPGGHASDWVTRAQPGDPAAVGGPRGSLVVAGTPAWWLLAGDLTALPAIRRHLAAVAGAPATVLLLVVSAEDAEPHLASLAGADVSVLVAPEVATGDTAPLAEAVMAWTPPGAPDAGLAFVAAEQSIVSPARARLSALGVTHSVVKGYWKHGDAEHHAPH</sequence>
<evidence type="ECO:0000259" key="1">
    <source>
        <dbReference type="PROSITE" id="PS51384"/>
    </source>
</evidence>
<comment type="caution">
    <text evidence="2">The sequence shown here is derived from an EMBL/GenBank/DDBJ whole genome shotgun (WGS) entry which is preliminary data.</text>
</comment>
<feature type="domain" description="FAD-binding FR-type" evidence="1">
    <location>
        <begin position="25"/>
        <end position="151"/>
    </location>
</feature>
<reference evidence="2" key="1">
    <citation type="submission" date="2022-05" db="EMBL/GenBank/DDBJ databases">
        <authorList>
            <person name="Tuo L."/>
        </authorList>
    </citation>
    <scope>NUCLEOTIDE SEQUENCE</scope>
    <source>
        <strain evidence="2">BSK12Z-4</strain>
    </source>
</reference>
<dbReference type="RefSeq" id="WP_250827287.1">
    <property type="nucleotide sequence ID" value="NZ_JAMOIL010000011.1"/>
</dbReference>
<dbReference type="SUPFAM" id="SSF63380">
    <property type="entry name" value="Riboflavin synthase domain-like"/>
    <property type="match status" value="1"/>
</dbReference>
<dbReference type="GO" id="GO:0016491">
    <property type="term" value="F:oxidoreductase activity"/>
    <property type="evidence" value="ECO:0007669"/>
    <property type="project" value="InterPro"/>
</dbReference>
<dbReference type="AlphaFoldDB" id="A0A9X2D7S1"/>
<dbReference type="PANTHER" id="PTHR30157:SF0">
    <property type="entry name" value="NADPH-DEPENDENT FERRIC-CHELATE REDUCTASE"/>
    <property type="match status" value="1"/>
</dbReference>
<dbReference type="InterPro" id="IPR007037">
    <property type="entry name" value="SIP_rossman_dom"/>
</dbReference>
<gene>
    <name evidence="2" type="ORF">M8330_10575</name>
</gene>
<dbReference type="InterPro" id="IPR017938">
    <property type="entry name" value="Riboflavin_synthase-like_b-brl"/>
</dbReference>
<evidence type="ECO:0000313" key="2">
    <source>
        <dbReference type="EMBL" id="MCM0620735.1"/>
    </source>
</evidence>
<dbReference type="Pfam" id="PF04954">
    <property type="entry name" value="SIP"/>
    <property type="match status" value="1"/>
</dbReference>
<evidence type="ECO:0000313" key="3">
    <source>
        <dbReference type="Proteomes" id="UP001139485"/>
    </source>
</evidence>
<proteinExistence type="predicted"/>
<dbReference type="Gene3D" id="3.40.50.80">
    <property type="entry name" value="Nucleotide-binding domain of ferredoxin-NADP reductase (FNR) module"/>
    <property type="match status" value="1"/>
</dbReference>
<dbReference type="InterPro" id="IPR039374">
    <property type="entry name" value="SIP_fam"/>
</dbReference>
<dbReference type="Pfam" id="PF08021">
    <property type="entry name" value="FAD_binding_9"/>
    <property type="match status" value="1"/>
</dbReference>